<dbReference type="AlphaFoldDB" id="A0A2K0TAW0"/>
<organism evidence="1 2">
    <name type="scientific">Trichoderma gamsii</name>
    <dbReference type="NCBI Taxonomy" id="398673"/>
    <lineage>
        <taxon>Eukaryota</taxon>
        <taxon>Fungi</taxon>
        <taxon>Dikarya</taxon>
        <taxon>Ascomycota</taxon>
        <taxon>Pezizomycotina</taxon>
        <taxon>Sordariomycetes</taxon>
        <taxon>Hypocreomycetidae</taxon>
        <taxon>Hypocreales</taxon>
        <taxon>Hypocreaceae</taxon>
        <taxon>Trichoderma</taxon>
    </lineage>
</organism>
<accession>A0A2K0TAW0</accession>
<comment type="caution">
    <text evidence="1">The sequence shown here is derived from an EMBL/GenBank/DDBJ whole genome shotgun (WGS) entry which is preliminary data.</text>
</comment>
<evidence type="ECO:0000313" key="1">
    <source>
        <dbReference type="EMBL" id="PNP42664.1"/>
    </source>
</evidence>
<reference evidence="1 2" key="1">
    <citation type="submission" date="2017-02" db="EMBL/GenBank/DDBJ databases">
        <title>Genomes of Trichoderma spp. with biocontrol activity.</title>
        <authorList>
            <person name="Gardiner D."/>
            <person name="Kazan K."/>
            <person name="Vos C."/>
            <person name="Harvey P."/>
        </authorList>
    </citation>
    <scope>NUCLEOTIDE SEQUENCE [LARGE SCALE GENOMIC DNA]</scope>
    <source>
        <strain evidence="1 2">A5MH</strain>
    </source>
</reference>
<proteinExistence type="predicted"/>
<dbReference type="Proteomes" id="UP000236546">
    <property type="component" value="Unassembled WGS sequence"/>
</dbReference>
<protein>
    <submittedName>
        <fullName evidence="1">Uncharacterized protein</fullName>
    </submittedName>
</protein>
<sequence length="118" mass="13177">MPPEELLELAEAEVVAAEDEADITTVTRLNQLKGRLHRSSPAQKTSLLLHQTSPNKNLQLLEIQQDHLAEEEAEEGRGRASEVAQDTVPLELLCQAHHGDLAAISQWKPMMQMQMLPH</sequence>
<name>A0A2K0TAW0_9HYPO</name>
<gene>
    <name evidence="1" type="ORF">TGAMA5MH_05405</name>
</gene>
<evidence type="ECO:0000313" key="2">
    <source>
        <dbReference type="Proteomes" id="UP000236546"/>
    </source>
</evidence>
<dbReference type="EMBL" id="MTYH01000050">
    <property type="protein sequence ID" value="PNP42664.1"/>
    <property type="molecule type" value="Genomic_DNA"/>
</dbReference>